<feature type="compositionally biased region" description="Polar residues" evidence="6">
    <location>
        <begin position="679"/>
        <end position="699"/>
    </location>
</feature>
<keyword evidence="3" id="KW-0547">Nucleotide-binding</keyword>
<dbReference type="InterPro" id="IPR029710">
    <property type="entry name" value="LIG4"/>
</dbReference>
<dbReference type="InterPro" id="IPR012308">
    <property type="entry name" value="DNA_ligase_ATP-dep_N"/>
</dbReference>
<dbReference type="Gene3D" id="1.10.3260.10">
    <property type="entry name" value="DNA ligase, ATP-dependent, N-terminal domain"/>
    <property type="match status" value="1"/>
</dbReference>
<dbReference type="GO" id="GO:0003910">
    <property type="term" value="F:DNA ligase (ATP) activity"/>
    <property type="evidence" value="ECO:0007669"/>
    <property type="project" value="InterPro"/>
</dbReference>
<proteinExistence type="inferred from homology"/>
<dbReference type="InterPro" id="IPR036599">
    <property type="entry name" value="DNA_ligase_N_sf"/>
</dbReference>
<gene>
    <name evidence="8" type="ORF">HIM_08857</name>
</gene>
<evidence type="ECO:0000259" key="7">
    <source>
        <dbReference type="PROSITE" id="PS50160"/>
    </source>
</evidence>
<organism evidence="8 9">
    <name type="scientific">Hirsutella minnesotensis 3608</name>
    <dbReference type="NCBI Taxonomy" id="1043627"/>
    <lineage>
        <taxon>Eukaryota</taxon>
        <taxon>Fungi</taxon>
        <taxon>Dikarya</taxon>
        <taxon>Ascomycota</taxon>
        <taxon>Pezizomycotina</taxon>
        <taxon>Sordariomycetes</taxon>
        <taxon>Hypocreomycetidae</taxon>
        <taxon>Hypocreales</taxon>
        <taxon>Ophiocordycipitaceae</taxon>
        <taxon>Hirsutella</taxon>
    </lineage>
</organism>
<feature type="compositionally biased region" description="Polar residues" evidence="6">
    <location>
        <begin position="801"/>
        <end position="814"/>
    </location>
</feature>
<dbReference type="OrthoDB" id="2160351at2759"/>
<evidence type="ECO:0000256" key="2">
    <source>
        <dbReference type="ARBA" id="ARBA00022598"/>
    </source>
</evidence>
<dbReference type="PROSITE" id="PS50160">
    <property type="entry name" value="DNA_LIGASE_A3"/>
    <property type="match status" value="1"/>
</dbReference>
<evidence type="ECO:0000256" key="3">
    <source>
        <dbReference type="ARBA" id="ARBA00022741"/>
    </source>
</evidence>
<dbReference type="GO" id="GO:0006297">
    <property type="term" value="P:nucleotide-excision repair, DNA gap filling"/>
    <property type="evidence" value="ECO:0007669"/>
    <property type="project" value="TreeGrafter"/>
</dbReference>
<evidence type="ECO:0000313" key="9">
    <source>
        <dbReference type="Proteomes" id="UP000054481"/>
    </source>
</evidence>
<evidence type="ECO:0000256" key="4">
    <source>
        <dbReference type="ARBA" id="ARBA00022840"/>
    </source>
</evidence>
<accession>A0A0F7ZY33</accession>
<feature type="domain" description="ATP-dependent DNA ligase family profile" evidence="7">
    <location>
        <begin position="375"/>
        <end position="524"/>
    </location>
</feature>
<dbReference type="GO" id="GO:0006310">
    <property type="term" value="P:DNA recombination"/>
    <property type="evidence" value="ECO:0007669"/>
    <property type="project" value="InterPro"/>
</dbReference>
<comment type="similarity">
    <text evidence="1">Belongs to the ATP-dependent DNA ligase family.</text>
</comment>
<sequence>MPLPFTLVCDLLEECQRLHRSRKSNKQAIVNWFNRHRGCIDAHDTDISALLSTLLPEKRTDRVFCIQATRLEKIIGRALMLGSSRVAELTRYRQPGLGIDLADCVERVLTTTPNPITDQSDQVTVEEIDQILHSLASQIRWSSPAIRSQATPKESGLDDLGTMYRCLGAVEAKWLTRLILKDFRPLILDSNLVYGCCHPILPLILKIYDDFTTAIRVVREVKGKLLPNSVRGPRVTRSALLSLKPRLGIKVGRQNWLKARSIKHCVDLSHGRMTVEAKVDGEYCQIHVDATRHSNRIQIFSKSGKDSTEDRQGLHEAIEHSLHFGSSNSKIRTNCILEGELVVYSEVENKILPFHRIRNHVARRGLFLNTEDDTPPSPDEKLMIVYYDILLLDERSLLDVRHSERLKLLTQVVNPVKGRAALIAWQVIDIGHTLAVSELRKAFANVIVQKGEGLVLKPDEPYFDFHVNSKPFGGRCIKLKKEYIGNFGDVGDFAVVGAGFDASKTKTYNIPELRWTHFYLGCLNNKEQVTRWSATPDFTVVSVVELNETQLTTLLKFCNPLPVSLSENAATRLKIPKGVENGPPLTVAFGNPPVFDLRCFSFDKPGNVGFWTLRFPIVSKIHFDRDFSETIDFENFQEIANKSISAPELEDSQENLAWISRLESADPRGFAVDTVSQLTATTMQTPSPIKSTQSSSGRETVSPGVASKNLQTCMQVDKGGSVDQGAKVFSAASLSLMAPPLLLPRPEPSPLKLLDGSPRKRPASPRLTSSQPPKRRRSSLSEALEILPPQNSPRTPLVDVDSNSIPPQTVSSSARSHKATKSRTSDKENPIKAAKGTTVDIEARERQRADITPPEITVTTVTDVSNDRPILLRANRAQTVTSRNSVADSRGSEDAPLESDLSCVYASSACWLAARTILVSSASLLDMSEPVECLKAHGVLQHAATIDEWLERCKSGCNHTQDAKADHPKILLIDTMGDTCQTKKLLGCVQKTKQELSCRQHDLISVYDWRVLRHITVLEDESISSKYYDGFHDPWRRWYCGII</sequence>
<keyword evidence="9" id="KW-1185">Reference proteome</keyword>
<dbReference type="EMBL" id="KQ030562">
    <property type="protein sequence ID" value="KJZ71772.1"/>
    <property type="molecule type" value="Genomic_DNA"/>
</dbReference>
<evidence type="ECO:0000313" key="8">
    <source>
        <dbReference type="EMBL" id="KJZ71772.1"/>
    </source>
</evidence>
<dbReference type="PANTHER" id="PTHR45997">
    <property type="entry name" value="DNA LIGASE 4"/>
    <property type="match status" value="1"/>
</dbReference>
<feature type="region of interest" description="Disordered" evidence="6">
    <location>
        <begin position="740"/>
        <end position="830"/>
    </location>
</feature>
<dbReference type="Pfam" id="PF04675">
    <property type="entry name" value="DNA_ligase_A_N"/>
    <property type="match status" value="1"/>
</dbReference>
<dbReference type="SUPFAM" id="SSF56091">
    <property type="entry name" value="DNA ligase/mRNA capping enzyme, catalytic domain"/>
    <property type="match status" value="1"/>
</dbReference>
<evidence type="ECO:0000256" key="1">
    <source>
        <dbReference type="ARBA" id="ARBA00007572"/>
    </source>
</evidence>
<dbReference type="Pfam" id="PF01068">
    <property type="entry name" value="DNA_ligase_A_M"/>
    <property type="match status" value="1"/>
</dbReference>
<dbReference type="Gene3D" id="2.40.50.140">
    <property type="entry name" value="Nucleic acid-binding proteins"/>
    <property type="match status" value="1"/>
</dbReference>
<dbReference type="PANTHER" id="PTHR45997:SF2">
    <property type="entry name" value="ATP DEPENDENT DNA LIGASE DOMAIN PROTEIN (AFU_ORTHOLOGUE AFUA_5G02430)"/>
    <property type="match status" value="1"/>
</dbReference>
<dbReference type="GO" id="GO:0003677">
    <property type="term" value="F:DNA binding"/>
    <property type="evidence" value="ECO:0007669"/>
    <property type="project" value="InterPro"/>
</dbReference>
<keyword evidence="5" id="KW-0539">Nucleus</keyword>
<evidence type="ECO:0000256" key="6">
    <source>
        <dbReference type="SAM" id="MobiDB-lite"/>
    </source>
</evidence>
<dbReference type="AlphaFoldDB" id="A0A0F7ZY33"/>
<keyword evidence="2" id="KW-0436">Ligase</keyword>
<dbReference type="InterPro" id="IPR012310">
    <property type="entry name" value="DNA_ligase_ATP-dep_cent"/>
</dbReference>
<keyword evidence="4" id="KW-0067">ATP-binding</keyword>
<dbReference type="Gene3D" id="3.30.470.30">
    <property type="entry name" value="DNA ligase/mRNA capping enzyme"/>
    <property type="match status" value="1"/>
</dbReference>
<dbReference type="InterPro" id="IPR012340">
    <property type="entry name" value="NA-bd_OB-fold"/>
</dbReference>
<protein>
    <recommendedName>
        <fullName evidence="7">ATP-dependent DNA ligase family profile domain-containing protein</fullName>
    </recommendedName>
</protein>
<feature type="region of interest" description="Disordered" evidence="6">
    <location>
        <begin position="679"/>
        <end position="703"/>
    </location>
</feature>
<dbReference type="GO" id="GO:0032807">
    <property type="term" value="C:DNA ligase IV complex"/>
    <property type="evidence" value="ECO:0007669"/>
    <property type="project" value="TreeGrafter"/>
</dbReference>
<dbReference type="GO" id="GO:0006303">
    <property type="term" value="P:double-strand break repair via nonhomologous end joining"/>
    <property type="evidence" value="ECO:0007669"/>
    <property type="project" value="TreeGrafter"/>
</dbReference>
<dbReference type="GO" id="GO:0005524">
    <property type="term" value="F:ATP binding"/>
    <property type="evidence" value="ECO:0007669"/>
    <property type="project" value="UniProtKB-KW"/>
</dbReference>
<reference evidence="8 9" key="1">
    <citation type="journal article" date="2014" name="Genome Biol. Evol.">
        <title>Comparative genomics and transcriptomics analyses reveal divergent lifestyle features of nematode endoparasitic fungus Hirsutella minnesotensis.</title>
        <authorList>
            <person name="Lai Y."/>
            <person name="Liu K."/>
            <person name="Zhang X."/>
            <person name="Zhang X."/>
            <person name="Li K."/>
            <person name="Wang N."/>
            <person name="Shu C."/>
            <person name="Wu Y."/>
            <person name="Wang C."/>
            <person name="Bushley K.E."/>
            <person name="Xiang M."/>
            <person name="Liu X."/>
        </authorList>
    </citation>
    <scope>NUCLEOTIDE SEQUENCE [LARGE SCALE GENOMIC DNA]</scope>
    <source>
        <strain evidence="8 9">3608</strain>
    </source>
</reference>
<name>A0A0F7ZY33_9HYPO</name>
<dbReference type="Proteomes" id="UP000054481">
    <property type="component" value="Unassembled WGS sequence"/>
</dbReference>
<evidence type="ECO:0000256" key="5">
    <source>
        <dbReference type="ARBA" id="ARBA00023242"/>
    </source>
</evidence>